<sequence>MSQENEFRRQIQVALFLHVIDDDALRTYNGFVFDTPDDQRKISEVISKSDEFAIGEQNITFERFKFNQLTQSPGEQFETFLSELRQLAKSCSFCDQCRDSLIRDRIVIGIREPETRQDLLKVRNLTLEKCIDICRSAEDASTQSRTIQPEVAACNTNQKGKARYNKKPDQSKQPARTTTFKSPTGATPHQRSFKRPTRRDYKPPNSNPHGQCGFCGYSAHNRIDCPARRTTCRSCQKIGHYHKMCRSKDKTGGVDGVEPGSDWCTAQDIFLGHVQDASGQEWMAQINVDGRPRSFKLDTGASATVTGEGTGVNLRNLQKSDTRLRAVGGRQLEVLGFFTSTLSYRGSEILMGRKLQTKIPVLQDKLLPSIPNYQDIHGKENRYKESQRQNFNQRHRAKELPELDPGDTIYIKDLKREAVVVEQHHSPRSYLVRTSQQTTPLRRNRRHLVATPREQPLTTERDETPTIPRNTPSPNRPDYHTSRCGRTIRPRQARPVTKITREVIKPVHSLLVRLLFKLTLELEFSFQVSFKFQMFRSDCSIPTPM</sequence>
<feature type="region of interest" description="Disordered" evidence="5">
    <location>
        <begin position="158"/>
        <end position="205"/>
    </location>
</feature>
<dbReference type="EMBL" id="JAWDGP010007871">
    <property type="protein sequence ID" value="KAK3701980.1"/>
    <property type="molecule type" value="Genomic_DNA"/>
</dbReference>
<evidence type="ECO:0000256" key="5">
    <source>
        <dbReference type="SAM" id="MobiDB-lite"/>
    </source>
</evidence>
<keyword evidence="4" id="KW-0378">Hydrolase</keyword>
<proteinExistence type="predicted"/>
<dbReference type="SUPFAM" id="SSF50630">
    <property type="entry name" value="Acid proteases"/>
    <property type="match status" value="1"/>
</dbReference>
<evidence type="ECO:0008006" key="8">
    <source>
        <dbReference type="Google" id="ProtNLM"/>
    </source>
</evidence>
<evidence type="ECO:0000313" key="6">
    <source>
        <dbReference type="EMBL" id="KAK3701980.1"/>
    </source>
</evidence>
<dbReference type="AlphaFoldDB" id="A0AAE0XPN5"/>
<evidence type="ECO:0000256" key="1">
    <source>
        <dbReference type="ARBA" id="ARBA00022679"/>
    </source>
</evidence>
<evidence type="ECO:0000313" key="7">
    <source>
        <dbReference type="Proteomes" id="UP001283361"/>
    </source>
</evidence>
<keyword evidence="4" id="KW-0255">Endonuclease</keyword>
<evidence type="ECO:0000256" key="4">
    <source>
        <dbReference type="ARBA" id="ARBA00022759"/>
    </source>
</evidence>
<dbReference type="PANTHER" id="PTHR37984">
    <property type="entry name" value="PROTEIN CBG26694"/>
    <property type="match status" value="1"/>
</dbReference>
<evidence type="ECO:0000256" key="3">
    <source>
        <dbReference type="ARBA" id="ARBA00022722"/>
    </source>
</evidence>
<dbReference type="GO" id="GO:0016779">
    <property type="term" value="F:nucleotidyltransferase activity"/>
    <property type="evidence" value="ECO:0007669"/>
    <property type="project" value="UniProtKB-KW"/>
</dbReference>
<evidence type="ECO:0000256" key="2">
    <source>
        <dbReference type="ARBA" id="ARBA00022695"/>
    </source>
</evidence>
<accession>A0AAE0XPN5</accession>
<name>A0AAE0XPN5_9GAST</name>
<dbReference type="PANTHER" id="PTHR37984:SF5">
    <property type="entry name" value="PROTEIN NYNRIN-LIKE"/>
    <property type="match status" value="1"/>
</dbReference>
<dbReference type="GO" id="GO:0004519">
    <property type="term" value="F:endonuclease activity"/>
    <property type="evidence" value="ECO:0007669"/>
    <property type="project" value="UniProtKB-KW"/>
</dbReference>
<feature type="compositionally biased region" description="Polar residues" evidence="5">
    <location>
        <begin position="171"/>
        <end position="190"/>
    </location>
</feature>
<keyword evidence="3" id="KW-0540">Nuclease</keyword>
<gene>
    <name evidence="6" type="ORF">RRG08_017870</name>
</gene>
<protein>
    <recommendedName>
        <fullName evidence="8">Peptidase A2 domain-containing protein</fullName>
    </recommendedName>
</protein>
<reference evidence="6" key="1">
    <citation type="journal article" date="2023" name="G3 (Bethesda)">
        <title>A reference genome for the long-term kleptoplast-retaining sea slug Elysia crispata morphotype clarki.</title>
        <authorList>
            <person name="Eastman K.E."/>
            <person name="Pendleton A.L."/>
            <person name="Shaikh M.A."/>
            <person name="Suttiyut T."/>
            <person name="Ogas R."/>
            <person name="Tomko P."/>
            <person name="Gavelis G."/>
            <person name="Widhalm J.R."/>
            <person name="Wisecaver J.H."/>
        </authorList>
    </citation>
    <scope>NUCLEOTIDE SEQUENCE</scope>
    <source>
        <strain evidence="6">ECLA1</strain>
    </source>
</reference>
<dbReference type="InterPro" id="IPR050951">
    <property type="entry name" value="Retrovirus_Pol_polyprotein"/>
</dbReference>
<dbReference type="Gene3D" id="4.10.60.10">
    <property type="entry name" value="Zinc finger, CCHC-type"/>
    <property type="match status" value="1"/>
</dbReference>
<organism evidence="6 7">
    <name type="scientific">Elysia crispata</name>
    <name type="common">lettuce slug</name>
    <dbReference type="NCBI Taxonomy" id="231223"/>
    <lineage>
        <taxon>Eukaryota</taxon>
        <taxon>Metazoa</taxon>
        <taxon>Spiralia</taxon>
        <taxon>Lophotrochozoa</taxon>
        <taxon>Mollusca</taxon>
        <taxon>Gastropoda</taxon>
        <taxon>Heterobranchia</taxon>
        <taxon>Euthyneura</taxon>
        <taxon>Panpulmonata</taxon>
        <taxon>Sacoglossa</taxon>
        <taxon>Placobranchoidea</taxon>
        <taxon>Plakobranchidae</taxon>
        <taxon>Elysia</taxon>
    </lineage>
</organism>
<keyword evidence="2" id="KW-0548">Nucleotidyltransferase</keyword>
<comment type="caution">
    <text evidence="6">The sequence shown here is derived from an EMBL/GenBank/DDBJ whole genome shotgun (WGS) entry which is preliminary data.</text>
</comment>
<keyword evidence="7" id="KW-1185">Reference proteome</keyword>
<dbReference type="InterPro" id="IPR021109">
    <property type="entry name" value="Peptidase_aspartic_dom_sf"/>
</dbReference>
<dbReference type="Proteomes" id="UP001283361">
    <property type="component" value="Unassembled WGS sequence"/>
</dbReference>
<keyword evidence="1" id="KW-0808">Transferase</keyword>
<feature type="region of interest" description="Disordered" evidence="5">
    <location>
        <begin position="450"/>
        <end position="484"/>
    </location>
</feature>
<dbReference type="Gene3D" id="2.40.70.10">
    <property type="entry name" value="Acid Proteases"/>
    <property type="match status" value="1"/>
</dbReference>